<dbReference type="InterPro" id="IPR008257">
    <property type="entry name" value="Pept_M19"/>
</dbReference>
<keyword evidence="3" id="KW-0812">Transmembrane</keyword>
<feature type="transmembrane region" description="Helical" evidence="3">
    <location>
        <begin position="37"/>
        <end position="60"/>
    </location>
</feature>
<comment type="catalytic activity">
    <reaction evidence="1">
        <text>an L-aminoacyl-L-amino acid + H2O = 2 an L-alpha-amino acid</text>
        <dbReference type="Rhea" id="RHEA:48940"/>
        <dbReference type="ChEBI" id="CHEBI:15377"/>
        <dbReference type="ChEBI" id="CHEBI:59869"/>
        <dbReference type="ChEBI" id="CHEBI:77460"/>
        <dbReference type="EC" id="3.4.13.19"/>
    </reaction>
</comment>
<keyword evidence="1" id="KW-0325">Glycoprotein</keyword>
<dbReference type="PANTHER" id="PTHR10443">
    <property type="entry name" value="MICROSOMAL DIPEPTIDASE"/>
    <property type="match status" value="1"/>
</dbReference>
<evidence type="ECO:0000256" key="3">
    <source>
        <dbReference type="SAM" id="Phobius"/>
    </source>
</evidence>
<keyword evidence="1" id="KW-0224">Dipeptidase</keyword>
<dbReference type="SUPFAM" id="SSF51556">
    <property type="entry name" value="Metallo-dependent hydrolases"/>
    <property type="match status" value="1"/>
</dbReference>
<dbReference type="InterPro" id="IPR000180">
    <property type="entry name" value="Dipep_AS"/>
</dbReference>
<dbReference type="CDD" id="cd01301">
    <property type="entry name" value="rDP_like"/>
    <property type="match status" value="1"/>
</dbReference>
<reference evidence="4" key="1">
    <citation type="submission" date="2022-11" db="EMBL/GenBank/DDBJ databases">
        <title>Centuries of genome instability and evolution in soft-shell clam transmissible cancer (bioRxiv).</title>
        <authorList>
            <person name="Hart S.F.M."/>
            <person name="Yonemitsu M.A."/>
            <person name="Giersch R.M."/>
            <person name="Beal B.F."/>
            <person name="Arriagada G."/>
            <person name="Davis B.W."/>
            <person name="Ostrander E.A."/>
            <person name="Goff S.P."/>
            <person name="Metzger M.J."/>
        </authorList>
    </citation>
    <scope>NUCLEOTIDE SEQUENCE</scope>
    <source>
        <strain evidence="4">MELC-2E11</strain>
        <tissue evidence="4">Siphon/mantle</tissue>
    </source>
</reference>
<keyword evidence="1" id="KW-0645">Protease</keyword>
<organism evidence="4 5">
    <name type="scientific">Mya arenaria</name>
    <name type="common">Soft-shell clam</name>
    <dbReference type="NCBI Taxonomy" id="6604"/>
    <lineage>
        <taxon>Eukaryota</taxon>
        <taxon>Metazoa</taxon>
        <taxon>Spiralia</taxon>
        <taxon>Lophotrochozoa</taxon>
        <taxon>Mollusca</taxon>
        <taxon>Bivalvia</taxon>
        <taxon>Autobranchia</taxon>
        <taxon>Heteroconchia</taxon>
        <taxon>Euheterodonta</taxon>
        <taxon>Imparidentia</taxon>
        <taxon>Neoheterodontei</taxon>
        <taxon>Myida</taxon>
        <taxon>Myoidea</taxon>
        <taxon>Myidae</taxon>
        <taxon>Mya</taxon>
    </lineage>
</organism>
<keyword evidence="1" id="KW-0479">Metal-binding</keyword>
<proteinExistence type="inferred from homology"/>
<accession>A0ABY7DBJ8</accession>
<dbReference type="Gene3D" id="3.20.20.140">
    <property type="entry name" value="Metal-dependent hydrolases"/>
    <property type="match status" value="1"/>
</dbReference>
<keyword evidence="1" id="KW-1015">Disulfide bond</keyword>
<evidence type="ECO:0000313" key="5">
    <source>
        <dbReference type="Proteomes" id="UP001164746"/>
    </source>
</evidence>
<keyword evidence="3" id="KW-1133">Transmembrane helix</keyword>
<comment type="similarity">
    <text evidence="1">Belongs to the metallo-dependent hydrolases superfamily. Peptidase M19 family.</text>
</comment>
<protein>
    <recommendedName>
        <fullName evidence="1">Dipeptidase</fullName>
        <ecNumber evidence="1">3.4.13.19</ecNumber>
    </recommendedName>
</protein>
<sequence>MDENECVAYSNSSGSATVNSRTILFEDKSKSKMQTRVVYGALFVLIVAVLALVIALAVVATQNKDTTSGGADVDGGSSSSGQTGSEGTDLPVVDCSYAASNLDKAKCVLDSYPLVDGHNDLPYRYRRYSNTAVYTVDLTSDLRKTWNTNLSHTDIPRLRKGKLGAQFWACYVPCKSQYKDAVLLSLEQLDVIKKYVTRYPDTFQWVTTAQGILDAFKMGKIGSLVGLEGGHSIDSSFGSLRMFYDLGVRYMTVTHSCNTPWADNWRQDAPDYNETADEKPLGGLTDFGKQVILEMNRIGMLVDLAHVAKATMVSTLAIARAPVIYSHSSAFALCNHYRNVQDDVLKLTKTNGGLVMVNFYDKYVTCYPMNGTESTLAHVAAPYPYPETESMRCWEGQFSQGMYVLLNYESHHIDYIKNLIGVDHVGIGADYDDVSTYPALFAELVRRGWNEADLQKLAGRNLIRVLRQAEKVKAEMSHEAPHEDMLPFEVAAPEEVCHTRLDTW</sequence>
<comment type="subunit">
    <text evidence="1">Homodimer; disulfide-linked.</text>
</comment>
<evidence type="ECO:0000313" key="4">
    <source>
        <dbReference type="EMBL" id="WAQ93981.1"/>
    </source>
</evidence>
<evidence type="ECO:0000256" key="1">
    <source>
        <dbReference type="RuleBase" id="RU341113"/>
    </source>
</evidence>
<gene>
    <name evidence="4" type="ORF">MAR_006452</name>
</gene>
<dbReference type="PANTHER" id="PTHR10443:SF12">
    <property type="entry name" value="DIPEPTIDASE"/>
    <property type="match status" value="1"/>
</dbReference>
<dbReference type="EC" id="3.4.13.19" evidence="1"/>
<dbReference type="PROSITE" id="PS00869">
    <property type="entry name" value="RENAL_DIPEPTIDASE_1"/>
    <property type="match status" value="1"/>
</dbReference>
<keyword evidence="5" id="KW-1185">Reference proteome</keyword>
<name>A0ABY7DBJ8_MYAAR</name>
<dbReference type="InterPro" id="IPR032466">
    <property type="entry name" value="Metal_Hydrolase"/>
</dbReference>
<comment type="cofactor">
    <cofactor evidence="1">
        <name>Zn(2+)</name>
        <dbReference type="ChEBI" id="CHEBI:29105"/>
    </cofactor>
</comment>
<comment type="subcellular location">
    <subcellularLocation>
        <location evidence="1">Membrane</location>
        <topology evidence="1">Lipid-anchor</topology>
        <topology evidence="1">GPI-anchor</topology>
    </subcellularLocation>
</comment>
<keyword evidence="1" id="KW-0378">Hydrolase</keyword>
<dbReference type="EMBL" id="CP111012">
    <property type="protein sequence ID" value="WAQ93981.1"/>
    <property type="molecule type" value="Genomic_DNA"/>
</dbReference>
<dbReference type="Pfam" id="PF01244">
    <property type="entry name" value="Peptidase_M19"/>
    <property type="match status" value="1"/>
</dbReference>
<keyword evidence="1" id="KW-0482">Metalloprotease</keyword>
<evidence type="ECO:0000256" key="2">
    <source>
        <dbReference type="SAM" id="MobiDB-lite"/>
    </source>
</evidence>
<dbReference type="PROSITE" id="PS51365">
    <property type="entry name" value="RENAL_DIPEPTIDASE_2"/>
    <property type="match status" value="1"/>
</dbReference>
<keyword evidence="1" id="KW-0449">Lipoprotein</keyword>
<dbReference type="Proteomes" id="UP001164746">
    <property type="component" value="Chromosome 1"/>
</dbReference>
<feature type="region of interest" description="Disordered" evidence="2">
    <location>
        <begin position="65"/>
        <end position="87"/>
    </location>
</feature>
<keyword evidence="3" id="KW-0472">Membrane</keyword>
<keyword evidence="1" id="KW-0336">GPI-anchor</keyword>
<keyword evidence="1" id="KW-0862">Zinc</keyword>